<protein>
    <submittedName>
        <fullName evidence="2">Uncharacterized protein</fullName>
    </submittedName>
</protein>
<keyword evidence="1" id="KW-0812">Transmembrane</keyword>
<dbReference type="STRING" id="361041.VW35_00870"/>
<sequence length="247" mass="25870">MAQNPGNSIIRRLQLAVALDGLTVSVGPGVCYVPNTGRLISDGTETVALSNPTVSTWYHAYGYQKANGDLGLEVVTTAPDTPYQGTARTKTGDASRRYLGSMYVGTDGKIRPFRHIVTGDVGNRILFDATSIAGSAPNTLLSALTAATVQTVSLNPIIPVTAKQAIIQVANLSNRIAFISRPGMPAPSASNFQIMAGPNACPIGDVMLTDTQQLTLILTSAGLLGNILGAVLSGNLMLYALGYVYDR</sequence>
<name>A0A0F5LEK9_9HYPH</name>
<feature type="transmembrane region" description="Helical" evidence="1">
    <location>
        <begin position="223"/>
        <end position="245"/>
    </location>
</feature>
<dbReference type="RefSeq" id="WP_046141146.1">
    <property type="nucleotide sequence ID" value="NZ_LAJG01000005.1"/>
</dbReference>
<keyword evidence="1" id="KW-0472">Membrane</keyword>
<evidence type="ECO:0000256" key="1">
    <source>
        <dbReference type="SAM" id="Phobius"/>
    </source>
</evidence>
<gene>
    <name evidence="2" type="ORF">VW35_00870</name>
</gene>
<dbReference type="EMBL" id="LAJG01000005">
    <property type="protein sequence ID" value="KKB80793.1"/>
    <property type="molecule type" value="Genomic_DNA"/>
</dbReference>
<accession>A0A0F5LEK9</accession>
<evidence type="ECO:0000313" key="2">
    <source>
        <dbReference type="EMBL" id="KKB80793.1"/>
    </source>
</evidence>
<keyword evidence="1" id="KW-1133">Transmembrane helix</keyword>
<reference evidence="2 3" key="1">
    <citation type="submission" date="2015-03" db="EMBL/GenBank/DDBJ databases">
        <authorList>
            <person name="Hassan Y.I."/>
            <person name="Lepp D."/>
            <person name="Zhou T."/>
        </authorList>
    </citation>
    <scope>NUCLEOTIDE SEQUENCE [LARGE SCALE GENOMIC DNA]</scope>
    <source>
        <strain evidence="2 3">GH2-10</strain>
    </source>
</reference>
<organism evidence="2 3">
    <name type="scientific">Devosia soli</name>
    <dbReference type="NCBI Taxonomy" id="361041"/>
    <lineage>
        <taxon>Bacteria</taxon>
        <taxon>Pseudomonadati</taxon>
        <taxon>Pseudomonadota</taxon>
        <taxon>Alphaproteobacteria</taxon>
        <taxon>Hyphomicrobiales</taxon>
        <taxon>Devosiaceae</taxon>
        <taxon>Devosia</taxon>
    </lineage>
</organism>
<dbReference type="Proteomes" id="UP000033514">
    <property type="component" value="Unassembled WGS sequence"/>
</dbReference>
<proteinExistence type="predicted"/>
<evidence type="ECO:0000313" key="3">
    <source>
        <dbReference type="Proteomes" id="UP000033514"/>
    </source>
</evidence>
<dbReference type="AlphaFoldDB" id="A0A0F5LEK9"/>
<comment type="caution">
    <text evidence="2">The sequence shown here is derived from an EMBL/GenBank/DDBJ whole genome shotgun (WGS) entry which is preliminary data.</text>
</comment>
<keyword evidence="3" id="KW-1185">Reference proteome</keyword>
<dbReference type="PATRIC" id="fig|361041.3.peg.3557"/>